<keyword evidence="1" id="KW-0812">Transmembrane</keyword>
<keyword evidence="1" id="KW-0472">Membrane</keyword>
<gene>
    <name evidence="2" type="ORF">J2W52_001520</name>
</gene>
<comment type="caution">
    <text evidence="2">The sequence shown here is derived from an EMBL/GenBank/DDBJ whole genome shotgun (WGS) entry which is preliminary data.</text>
</comment>
<reference evidence="2 3" key="1">
    <citation type="submission" date="2023-07" db="EMBL/GenBank/DDBJ databases">
        <title>Sorghum-associated microbial communities from plants grown in Nebraska, USA.</title>
        <authorList>
            <person name="Schachtman D."/>
        </authorList>
    </citation>
    <scope>NUCLEOTIDE SEQUENCE [LARGE SCALE GENOMIC DNA]</scope>
    <source>
        <strain evidence="2 3">3199</strain>
    </source>
</reference>
<dbReference type="Proteomes" id="UP001250791">
    <property type="component" value="Unassembled WGS sequence"/>
</dbReference>
<proteinExistence type="predicted"/>
<accession>A0ABU1SLS1</accession>
<keyword evidence="1" id="KW-1133">Transmembrane helix</keyword>
<keyword evidence="3" id="KW-1185">Reference proteome</keyword>
<evidence type="ECO:0000313" key="2">
    <source>
        <dbReference type="EMBL" id="MDR6899932.1"/>
    </source>
</evidence>
<sequence>MTSIERKKLARLVMLKLLPIFGGLTAVAVVALSTIA</sequence>
<evidence type="ECO:0000313" key="3">
    <source>
        <dbReference type="Proteomes" id="UP001250791"/>
    </source>
</evidence>
<evidence type="ECO:0000256" key="1">
    <source>
        <dbReference type="SAM" id="Phobius"/>
    </source>
</evidence>
<protein>
    <submittedName>
        <fullName evidence="2">Uncharacterized protein</fullName>
    </submittedName>
</protein>
<dbReference type="EMBL" id="JAVDUP010000001">
    <property type="protein sequence ID" value="MDR6899932.1"/>
    <property type="molecule type" value="Genomic_DNA"/>
</dbReference>
<organism evidence="2 3">
    <name type="scientific">Rhizobium miluonense</name>
    <dbReference type="NCBI Taxonomy" id="411945"/>
    <lineage>
        <taxon>Bacteria</taxon>
        <taxon>Pseudomonadati</taxon>
        <taxon>Pseudomonadota</taxon>
        <taxon>Alphaproteobacteria</taxon>
        <taxon>Hyphomicrobiales</taxon>
        <taxon>Rhizobiaceae</taxon>
        <taxon>Rhizobium/Agrobacterium group</taxon>
        <taxon>Rhizobium</taxon>
    </lineage>
</organism>
<feature type="transmembrane region" description="Helical" evidence="1">
    <location>
        <begin position="12"/>
        <end position="35"/>
    </location>
</feature>
<name>A0ABU1SLS1_9HYPH</name>